<name>A0A370QK39_9FLAO</name>
<keyword evidence="7" id="KW-1185">Reference proteome</keyword>
<dbReference type="GO" id="GO:0016020">
    <property type="term" value="C:membrane"/>
    <property type="evidence" value="ECO:0007669"/>
    <property type="project" value="UniProtKB-SubCell"/>
</dbReference>
<evidence type="ECO:0000313" key="6">
    <source>
        <dbReference type="EMBL" id="RDK88696.1"/>
    </source>
</evidence>
<keyword evidence="3 5" id="KW-1133">Transmembrane helix</keyword>
<evidence type="ECO:0000256" key="2">
    <source>
        <dbReference type="ARBA" id="ARBA00022692"/>
    </source>
</evidence>
<proteinExistence type="predicted"/>
<dbReference type="InterPro" id="IPR007593">
    <property type="entry name" value="CD225/Dispanin_fam"/>
</dbReference>
<dbReference type="AlphaFoldDB" id="A0A370QK39"/>
<dbReference type="Proteomes" id="UP000255317">
    <property type="component" value="Unassembled WGS sequence"/>
</dbReference>
<evidence type="ECO:0000313" key="7">
    <source>
        <dbReference type="Proteomes" id="UP000255317"/>
    </source>
</evidence>
<organism evidence="6 7">
    <name type="scientific">Marinirhabdus gelatinilytica</name>
    <dbReference type="NCBI Taxonomy" id="1703343"/>
    <lineage>
        <taxon>Bacteria</taxon>
        <taxon>Pseudomonadati</taxon>
        <taxon>Bacteroidota</taxon>
        <taxon>Flavobacteriia</taxon>
        <taxon>Flavobacteriales</taxon>
        <taxon>Flavobacteriaceae</taxon>
    </lineage>
</organism>
<dbReference type="PANTHER" id="PTHR14948">
    <property type="entry name" value="NG5"/>
    <property type="match status" value="1"/>
</dbReference>
<dbReference type="Pfam" id="PF04505">
    <property type="entry name" value="CD225"/>
    <property type="match status" value="1"/>
</dbReference>
<evidence type="ECO:0000256" key="4">
    <source>
        <dbReference type="ARBA" id="ARBA00023136"/>
    </source>
</evidence>
<feature type="transmembrane region" description="Helical" evidence="5">
    <location>
        <begin position="12"/>
        <end position="33"/>
    </location>
</feature>
<evidence type="ECO:0000256" key="3">
    <source>
        <dbReference type="ARBA" id="ARBA00022989"/>
    </source>
</evidence>
<dbReference type="PANTHER" id="PTHR14948:SF25">
    <property type="entry name" value="DUF4190 DOMAIN-CONTAINING PROTEIN"/>
    <property type="match status" value="1"/>
</dbReference>
<dbReference type="RefSeq" id="WP_115123007.1">
    <property type="nucleotide sequence ID" value="NZ_QRAO01000001.1"/>
</dbReference>
<dbReference type="InterPro" id="IPR051423">
    <property type="entry name" value="CD225/Dispanin"/>
</dbReference>
<gene>
    <name evidence="6" type="ORF">C8D94_101572</name>
</gene>
<keyword evidence="4 5" id="KW-0472">Membrane</keyword>
<evidence type="ECO:0000256" key="5">
    <source>
        <dbReference type="SAM" id="Phobius"/>
    </source>
</evidence>
<keyword evidence="2 5" id="KW-0812">Transmembrane</keyword>
<dbReference type="OrthoDB" id="9815705at2"/>
<evidence type="ECO:0000256" key="1">
    <source>
        <dbReference type="ARBA" id="ARBA00004370"/>
    </source>
</evidence>
<sequence>MNPTQQPPPDNNMVWAILSTVLCCLPLGIVAIIKASKVEQLWYQGFHAEAHKAADDAKKWSIYSAVSIGVLVVLYILVALIIFGIQGAANF</sequence>
<reference evidence="6 7" key="1">
    <citation type="submission" date="2018-07" db="EMBL/GenBank/DDBJ databases">
        <title>Genomic Encyclopedia of Type Strains, Phase IV (KMG-IV): sequencing the most valuable type-strain genomes for metagenomic binning, comparative biology and taxonomic classification.</title>
        <authorList>
            <person name="Goeker M."/>
        </authorList>
    </citation>
    <scope>NUCLEOTIDE SEQUENCE [LARGE SCALE GENOMIC DNA]</scope>
    <source>
        <strain evidence="6 7">DSM 101478</strain>
    </source>
</reference>
<dbReference type="EMBL" id="QRAO01000001">
    <property type="protein sequence ID" value="RDK88696.1"/>
    <property type="molecule type" value="Genomic_DNA"/>
</dbReference>
<comment type="subcellular location">
    <subcellularLocation>
        <location evidence="1">Membrane</location>
    </subcellularLocation>
</comment>
<accession>A0A370QK39</accession>
<protein>
    <submittedName>
        <fullName evidence="6">Interferon-induced transmembrane protein</fullName>
    </submittedName>
</protein>
<feature type="transmembrane region" description="Helical" evidence="5">
    <location>
        <begin position="62"/>
        <end position="85"/>
    </location>
</feature>
<comment type="caution">
    <text evidence="6">The sequence shown here is derived from an EMBL/GenBank/DDBJ whole genome shotgun (WGS) entry which is preliminary data.</text>
</comment>